<proteinExistence type="predicted"/>
<dbReference type="PROSITE" id="PS50190">
    <property type="entry name" value="SEC7"/>
    <property type="match status" value="1"/>
</dbReference>
<feature type="region of interest" description="Disordered" evidence="2">
    <location>
        <begin position="1192"/>
        <end position="1215"/>
    </location>
</feature>
<feature type="region of interest" description="Disordered" evidence="2">
    <location>
        <begin position="1446"/>
        <end position="1484"/>
    </location>
</feature>
<protein>
    <submittedName>
        <fullName evidence="5">Sec7 domain protein</fullName>
    </submittedName>
</protein>
<feature type="region of interest" description="Disordered" evidence="2">
    <location>
        <begin position="285"/>
        <end position="346"/>
    </location>
</feature>
<organism evidence="5 6">
    <name type="scientific">Opisthorchis viverrini</name>
    <name type="common">Southeast Asian liver fluke</name>
    <dbReference type="NCBI Taxonomy" id="6198"/>
    <lineage>
        <taxon>Eukaryota</taxon>
        <taxon>Metazoa</taxon>
        <taxon>Spiralia</taxon>
        <taxon>Lophotrochozoa</taxon>
        <taxon>Platyhelminthes</taxon>
        <taxon>Trematoda</taxon>
        <taxon>Digenea</taxon>
        <taxon>Opisthorchiida</taxon>
        <taxon>Opisthorchiata</taxon>
        <taxon>Opisthorchiidae</taxon>
        <taxon>Opisthorchis</taxon>
    </lineage>
</organism>
<dbReference type="InterPro" id="IPR035999">
    <property type="entry name" value="Sec7_dom_sf"/>
</dbReference>
<reference evidence="5 6" key="1">
    <citation type="submission" date="2015-03" db="EMBL/GenBank/DDBJ databases">
        <title>Draft genome of the nematode, Opisthorchis viverrini.</title>
        <authorList>
            <person name="Mitreva M."/>
        </authorList>
    </citation>
    <scope>NUCLEOTIDE SEQUENCE [LARGE SCALE GENOMIC DNA]</scope>
    <source>
        <strain evidence="5">Khon Kaen</strain>
    </source>
</reference>
<dbReference type="InterPro" id="IPR041681">
    <property type="entry name" value="PH_9"/>
</dbReference>
<feature type="coiled-coil region" evidence="1">
    <location>
        <begin position="1059"/>
        <end position="1086"/>
    </location>
</feature>
<feature type="compositionally biased region" description="Polar residues" evidence="2">
    <location>
        <begin position="1455"/>
        <end position="1484"/>
    </location>
</feature>
<dbReference type="Pfam" id="PF15410">
    <property type="entry name" value="PH_9"/>
    <property type="match status" value="2"/>
</dbReference>
<dbReference type="GO" id="GO:0032012">
    <property type="term" value="P:regulation of ARF protein signal transduction"/>
    <property type="evidence" value="ECO:0007669"/>
    <property type="project" value="InterPro"/>
</dbReference>
<feature type="region of interest" description="Disordered" evidence="2">
    <location>
        <begin position="1345"/>
        <end position="1377"/>
    </location>
</feature>
<dbReference type="Proteomes" id="UP000243686">
    <property type="component" value="Unassembled WGS sequence"/>
</dbReference>
<feature type="compositionally biased region" description="Polar residues" evidence="2">
    <location>
        <begin position="1111"/>
        <end position="1120"/>
    </location>
</feature>
<feature type="compositionally biased region" description="Polar residues" evidence="2">
    <location>
        <begin position="1363"/>
        <end position="1377"/>
    </location>
</feature>
<dbReference type="Gene3D" id="1.10.1000.11">
    <property type="entry name" value="Arf Nucleotide-binding Site Opener,domain 2"/>
    <property type="match status" value="1"/>
</dbReference>
<feature type="compositionally biased region" description="Acidic residues" evidence="2">
    <location>
        <begin position="834"/>
        <end position="844"/>
    </location>
</feature>
<feature type="compositionally biased region" description="Acidic residues" evidence="2">
    <location>
        <begin position="337"/>
        <end position="346"/>
    </location>
</feature>
<keyword evidence="1" id="KW-0175">Coiled coil</keyword>
<dbReference type="SUPFAM" id="SSF48425">
    <property type="entry name" value="Sec7 domain"/>
    <property type="match status" value="1"/>
</dbReference>
<feature type="domain" description="SEC7" evidence="4">
    <location>
        <begin position="356"/>
        <end position="580"/>
    </location>
</feature>
<dbReference type="InterPro" id="IPR023394">
    <property type="entry name" value="Sec7_C_sf"/>
</dbReference>
<keyword evidence="6" id="KW-1185">Reference proteome</keyword>
<evidence type="ECO:0000313" key="6">
    <source>
        <dbReference type="Proteomes" id="UP000243686"/>
    </source>
</evidence>
<dbReference type="PANTHER" id="PTHR10663">
    <property type="entry name" value="GUANYL-NUCLEOTIDE EXCHANGE FACTOR"/>
    <property type="match status" value="1"/>
</dbReference>
<accession>A0A1S8X052</accession>
<dbReference type="SMART" id="SM00222">
    <property type="entry name" value="Sec7"/>
    <property type="match status" value="1"/>
</dbReference>
<dbReference type="InterPro" id="IPR001849">
    <property type="entry name" value="PH_domain"/>
</dbReference>
<dbReference type="Pfam" id="PF01369">
    <property type="entry name" value="Sec7"/>
    <property type="match status" value="1"/>
</dbReference>
<dbReference type="PANTHER" id="PTHR10663:SF376">
    <property type="entry name" value="PH AND SEC7 DOMAIN-CONTAINING PROTEIN"/>
    <property type="match status" value="1"/>
</dbReference>
<feature type="domain" description="PH" evidence="3">
    <location>
        <begin position="744"/>
        <end position="1031"/>
    </location>
</feature>
<feature type="compositionally biased region" description="Polar residues" evidence="2">
    <location>
        <begin position="901"/>
        <end position="915"/>
    </location>
</feature>
<dbReference type="SUPFAM" id="SSF50729">
    <property type="entry name" value="PH domain-like"/>
    <property type="match status" value="2"/>
</dbReference>
<dbReference type="GO" id="GO:0005085">
    <property type="term" value="F:guanyl-nucleotide exchange factor activity"/>
    <property type="evidence" value="ECO:0007669"/>
    <property type="project" value="InterPro"/>
</dbReference>
<dbReference type="CDD" id="cd00171">
    <property type="entry name" value="Sec7"/>
    <property type="match status" value="1"/>
</dbReference>
<dbReference type="PROSITE" id="PS50003">
    <property type="entry name" value="PH_DOMAIN"/>
    <property type="match status" value="1"/>
</dbReference>
<feature type="region of interest" description="Disordered" evidence="2">
    <location>
        <begin position="1111"/>
        <end position="1147"/>
    </location>
</feature>
<dbReference type="Gene3D" id="2.30.29.30">
    <property type="entry name" value="Pleckstrin-homology domain (PH domain)/Phosphotyrosine-binding domain (PTB)"/>
    <property type="match status" value="2"/>
</dbReference>
<evidence type="ECO:0000256" key="1">
    <source>
        <dbReference type="SAM" id="Coils"/>
    </source>
</evidence>
<feature type="region of interest" description="Disordered" evidence="2">
    <location>
        <begin position="137"/>
        <end position="160"/>
    </location>
</feature>
<evidence type="ECO:0000259" key="3">
    <source>
        <dbReference type="PROSITE" id="PS50003"/>
    </source>
</evidence>
<feature type="compositionally biased region" description="Low complexity" evidence="2">
    <location>
        <begin position="918"/>
        <end position="931"/>
    </location>
</feature>
<feature type="region of interest" description="Disordered" evidence="2">
    <location>
        <begin position="833"/>
        <end position="955"/>
    </location>
</feature>
<evidence type="ECO:0000259" key="4">
    <source>
        <dbReference type="PROSITE" id="PS50190"/>
    </source>
</evidence>
<dbReference type="SMART" id="SM00233">
    <property type="entry name" value="PH"/>
    <property type="match status" value="1"/>
</dbReference>
<name>A0A1S8X052_OPIVI</name>
<sequence length="1500" mass="162173">DLQHTALFVTVSNACLTHAQPIAPTESKLGSWVRLNSHISIKLVKAEQRMNASVAGSLENRITPGQLAKRGILTTTTQGFSPNDHQLHTNHIANDQPDTCSISSVDVVGSNDLKFMDDSTSSSSSLSSSLSGTLDAASDCSAAGSRQSDRMVHTPSPLINGNSQKHIPVVANSVIISASGPSTNVSHISPIPSCAPVISRRSAPVEGLSSLPLPPISRLSDRSTSKASRIPVPTRTGLPKPVLLPPLRYTHPSPSQSPSRQPPEPKNGILNTDSARVLSNQLDSGALDSRLPGSVSRNSTSPEPPLSGDSFSPVTNATDPSNQLLNGTQSGFSELNGTEEEDEDEVAAVYPEAIRLSPKTLNYRRRLTNSPESATPPRSCASNGFAYTSDLDQDSNRLHDMFVRLSDSESDNESIAESIYHQPPKAADRGAASRLAKRLFNLDGFRVTDVAKHLGKRNDFSQLVGEEFASFFDFTNQRLDAALRSFLNTFSLTGETQERERILFHFSRRYLSCNPEAYQSEDVCHTLVCALMLLNTDLHNPAITRKMSCQDFINNLAQVHCGDCFSREDLKTLYNSIKQDPIRWPHSDANMMGGYLNIYYPGPPSAYAPGTPIPASLVTPQGYFPNPNQAQVMFSPAGFNPAPYGPYSMVPYPYSPGPSPQQPHPMQPLFPGTQVPASVPAFYWNNAIPSSPAPFAPPTAAGLPGSNQLATMYTAQTPQLRPRKLTGLSGSSPFLDLAAETNAREYMRGFLVRKWVMESHGKKTSIGRRGWKVYYARLRDLVLYLYKNAIVANAAARAEEMHQLHQQQQARFNHWTAFQAQQQQLMLQQKPIEPPDETTNEQELPDGSQEHVEQVSQQCFPHDSSEENGQLISKTSDLPSVTDAPQESLLSVSCSPGIPDHSSSSAVRTTRSNDPNGAPTVTTTSSAAAPMQHPPPPAYMGPVGGIFPSPLTMQPPLTFPPPPPPNTVPPNIPAPETIVRIVHAIASRATDYVKKPNVFRLKTREGAEYLFEVADAKELDMWVDRINFVAALLSAPAMPGPIGSERGFYRPHLPSTCTKLNIREQLEEHQRRLIELGRELDDLRKRVGTSVPHSLKSRSLSAVECEDLSPTVTAETTSALSAPIEPTDEAGDHATTTPVVVPTTPGTSITSTSVATTNVTSAVPATAASSTTSSSTSSSIISVFSSASLGRRRKTSSGSIPGLEVTASPTMTARQRAEHEERIQFTESEIHRYKTYARLLESELFHMQQSSAAAAAAALAAANNTFSPYINPYLPAGPLPSLQHYGPLGLNPAYPAFPTPRPPHYFLPRDQTTAYGSPGAVSMPVVGQQESLNEDLVKTVSADKPVAESVDAPSDTVHDGLSVGTSSASPQTSVTSRPSGMVIQYGGPQLSSVTPYSPSVSTRFYSHPRQWRNQHYSLHYRQHSAFGSIGRPNGVLLNGHRLTEEDVSNADASVEPSTSDGTPETTASRSLTTSQTTDKFKTSQPVQSVCASDGVFYEIV</sequence>
<evidence type="ECO:0000313" key="5">
    <source>
        <dbReference type="EMBL" id="OON20031.1"/>
    </source>
</evidence>
<feature type="compositionally biased region" description="Polar residues" evidence="2">
    <location>
        <begin position="867"/>
        <end position="894"/>
    </location>
</feature>
<dbReference type="InterPro" id="IPR011993">
    <property type="entry name" value="PH-like_dom_sf"/>
</dbReference>
<evidence type="ECO:0000256" key="2">
    <source>
        <dbReference type="SAM" id="MobiDB-lite"/>
    </source>
</evidence>
<feature type="non-terminal residue" evidence="5">
    <location>
        <position position="1"/>
    </location>
</feature>
<dbReference type="EMBL" id="KV892899">
    <property type="protein sequence ID" value="OON20031.1"/>
    <property type="molecule type" value="Genomic_DNA"/>
</dbReference>
<feature type="compositionally biased region" description="Low complexity" evidence="2">
    <location>
        <begin position="1135"/>
        <end position="1147"/>
    </location>
</feature>
<gene>
    <name evidence="5" type="ORF">X801_04093</name>
</gene>
<feature type="region of interest" description="Disordered" evidence="2">
    <location>
        <begin position="206"/>
        <end position="271"/>
    </location>
</feature>
<dbReference type="InterPro" id="IPR000904">
    <property type="entry name" value="Sec7_dom"/>
</dbReference>
<feature type="compositionally biased region" description="Polar residues" evidence="2">
    <location>
        <begin position="309"/>
        <end position="336"/>
    </location>
</feature>